<name>A0A316GE33_9RHOB</name>
<dbReference type="AlphaFoldDB" id="A0A316GE33"/>
<dbReference type="PRINTS" id="PR01438">
    <property type="entry name" value="UNVRSLSTRESS"/>
</dbReference>
<dbReference type="SUPFAM" id="SSF52402">
    <property type="entry name" value="Adenine nucleotide alpha hydrolases-like"/>
    <property type="match status" value="2"/>
</dbReference>
<dbReference type="Pfam" id="PF00582">
    <property type="entry name" value="Usp"/>
    <property type="match status" value="2"/>
</dbReference>
<dbReference type="RefSeq" id="WP_109669589.1">
    <property type="nucleotide sequence ID" value="NZ_QGGW01000008.1"/>
</dbReference>
<dbReference type="InterPro" id="IPR006015">
    <property type="entry name" value="Universal_stress_UspA"/>
</dbReference>
<evidence type="ECO:0000313" key="4">
    <source>
        <dbReference type="Proteomes" id="UP000245708"/>
    </source>
</evidence>
<dbReference type="PANTHER" id="PTHR46268">
    <property type="entry name" value="STRESS RESPONSE PROTEIN NHAX"/>
    <property type="match status" value="1"/>
</dbReference>
<reference evidence="3 4" key="1">
    <citation type="submission" date="2018-05" db="EMBL/GenBank/DDBJ databases">
        <title>Genomic Encyclopedia of Type Strains, Phase IV (KMG-IV): sequencing the most valuable type-strain genomes for metagenomic binning, comparative biology and taxonomic classification.</title>
        <authorList>
            <person name="Goeker M."/>
        </authorList>
    </citation>
    <scope>NUCLEOTIDE SEQUENCE [LARGE SCALE GENOMIC DNA]</scope>
    <source>
        <strain evidence="3 4">DSM 16097</strain>
    </source>
</reference>
<dbReference type="InterPro" id="IPR006016">
    <property type="entry name" value="UspA"/>
</dbReference>
<protein>
    <submittedName>
        <fullName evidence="3">Nucleotide-binding universal stress UspA family protein</fullName>
    </submittedName>
</protein>
<feature type="domain" description="UspA" evidence="2">
    <location>
        <begin position="165"/>
        <end position="282"/>
    </location>
</feature>
<evidence type="ECO:0000256" key="1">
    <source>
        <dbReference type="ARBA" id="ARBA00008791"/>
    </source>
</evidence>
<evidence type="ECO:0000259" key="2">
    <source>
        <dbReference type="Pfam" id="PF00582"/>
    </source>
</evidence>
<comment type="similarity">
    <text evidence="1">Belongs to the universal stress protein A family.</text>
</comment>
<evidence type="ECO:0000313" key="3">
    <source>
        <dbReference type="EMBL" id="PWK59251.1"/>
    </source>
</evidence>
<dbReference type="Gene3D" id="3.40.50.12370">
    <property type="match status" value="1"/>
</dbReference>
<gene>
    <name evidence="3" type="ORF">C7455_10814</name>
</gene>
<dbReference type="CDD" id="cd00293">
    <property type="entry name" value="USP-like"/>
    <property type="match status" value="1"/>
</dbReference>
<keyword evidence="4" id="KW-1185">Reference proteome</keyword>
<dbReference type="EMBL" id="QGGW01000008">
    <property type="protein sequence ID" value="PWK59251.1"/>
    <property type="molecule type" value="Genomic_DNA"/>
</dbReference>
<feature type="domain" description="UspA" evidence="2">
    <location>
        <begin position="1"/>
        <end position="128"/>
    </location>
</feature>
<dbReference type="PANTHER" id="PTHR46268:SF15">
    <property type="entry name" value="UNIVERSAL STRESS PROTEIN HP_0031"/>
    <property type="match status" value="1"/>
</dbReference>
<proteinExistence type="inferred from homology"/>
<organism evidence="3 4">
    <name type="scientific">Roseicyclus mahoneyensis</name>
    <dbReference type="NCBI Taxonomy" id="164332"/>
    <lineage>
        <taxon>Bacteria</taxon>
        <taxon>Pseudomonadati</taxon>
        <taxon>Pseudomonadota</taxon>
        <taxon>Alphaproteobacteria</taxon>
        <taxon>Rhodobacterales</taxon>
        <taxon>Roseobacteraceae</taxon>
        <taxon>Roseicyclus</taxon>
    </lineage>
</organism>
<accession>A0A316GE33</accession>
<dbReference type="OrthoDB" id="9804721at2"/>
<comment type="caution">
    <text evidence="3">The sequence shown here is derived from an EMBL/GenBank/DDBJ whole genome shotgun (WGS) entry which is preliminary data.</text>
</comment>
<dbReference type="Proteomes" id="UP000245708">
    <property type="component" value="Unassembled WGS sequence"/>
</dbReference>
<sequence>MLARILVPVRGDGMGETVLAHAASLAHRHRAHIIVAHCRARPEDMMPQGLSLPSFARANIVAQAAELANQEETALREALHKMAGALDLNETDRPDGSHASVQFIEEFGRMADVIKHNGRLADLIVVAKPDRDRNLGTNALKSGLFQTGRPILMCQPHAAVGPQFGAHVAVAWNGSLEAARTVALTLDLASAAEKVTVLTAGRGEHHTASPEDLVDYYRLRGITAEVHRFEARNPGLALLDKTVEAGASLLIMGAYGQSHERETLFGGNTQSVVDKANIPVVMGH</sequence>